<reference evidence="1 2" key="1">
    <citation type="submission" date="2020-05" db="EMBL/GenBank/DDBJ databases">
        <authorList>
            <person name="Mo P."/>
        </authorList>
    </citation>
    <scope>NUCLEOTIDE SEQUENCE [LARGE SCALE GENOMIC DNA]</scope>
    <source>
        <strain evidence="1 2">Gen01</strain>
    </source>
</reference>
<protein>
    <submittedName>
        <fullName evidence="1">Carboxymuconolactone decarboxylase family protein</fullName>
    </submittedName>
</protein>
<dbReference type="Gene3D" id="1.20.1290.10">
    <property type="entry name" value="AhpD-like"/>
    <property type="match status" value="1"/>
</dbReference>
<organism evidence="1 2">
    <name type="scientific">Pseudonocardia broussonetiae</name>
    <dbReference type="NCBI Taxonomy" id="2736640"/>
    <lineage>
        <taxon>Bacteria</taxon>
        <taxon>Bacillati</taxon>
        <taxon>Actinomycetota</taxon>
        <taxon>Actinomycetes</taxon>
        <taxon>Pseudonocardiales</taxon>
        <taxon>Pseudonocardiaceae</taxon>
        <taxon>Pseudonocardia</taxon>
    </lineage>
</organism>
<dbReference type="KEGG" id="pbro:HOP40_31090"/>
<dbReference type="SUPFAM" id="SSF69118">
    <property type="entry name" value="AhpD-like"/>
    <property type="match status" value="1"/>
</dbReference>
<dbReference type="EMBL" id="CP053564">
    <property type="protein sequence ID" value="QJY49660.1"/>
    <property type="molecule type" value="Genomic_DNA"/>
</dbReference>
<evidence type="ECO:0000313" key="2">
    <source>
        <dbReference type="Proteomes" id="UP000505377"/>
    </source>
</evidence>
<dbReference type="InterPro" id="IPR029032">
    <property type="entry name" value="AhpD-like"/>
</dbReference>
<dbReference type="RefSeq" id="WP_172165969.1">
    <property type="nucleotide sequence ID" value="NZ_CP053564.1"/>
</dbReference>
<dbReference type="Proteomes" id="UP000505377">
    <property type="component" value="Chromosome"/>
</dbReference>
<evidence type="ECO:0000313" key="1">
    <source>
        <dbReference type="EMBL" id="QJY49660.1"/>
    </source>
</evidence>
<gene>
    <name evidence="1" type="ORF">HOP40_31090</name>
</gene>
<dbReference type="AlphaFoldDB" id="A0A6M6JQU9"/>
<accession>A0A6M6JQU9</accession>
<sequence length="166" mass="17768">MDRIALPAGDGRAPLWELVPELGPATDGFSRAVQECAVLPVRVAEAARMRIAELNGCVVCRETRVDDMAAHGMDEDFYAGVGDPAQRHRYSAPEVLAIEFAERFVAGADAFDDAFWARVRAGLSPQEVVVLTVSAAKWLALGRVNAVLDLSTSCPVRLAPPTPVAP</sequence>
<proteinExistence type="predicted"/>
<name>A0A6M6JQU9_9PSEU</name>
<keyword evidence="2" id="KW-1185">Reference proteome</keyword>